<reference evidence="1 2" key="1">
    <citation type="journal article" date="2015" name="Sci. Rep.">
        <title>The power of single molecule real-time sequencing technology in the de novo assembly of a eukaryotic genome.</title>
        <authorList>
            <person name="Sakai H."/>
            <person name="Naito K."/>
            <person name="Ogiso-Tanaka E."/>
            <person name="Takahashi Y."/>
            <person name="Iseki K."/>
            <person name="Muto C."/>
            <person name="Satou K."/>
            <person name="Teruya K."/>
            <person name="Shiroma A."/>
            <person name="Shimoji M."/>
            <person name="Hirano T."/>
            <person name="Itoh T."/>
            <person name="Kaga A."/>
            <person name="Tomooka N."/>
        </authorList>
    </citation>
    <scope>NUCLEOTIDE SEQUENCE [LARGE SCALE GENOMIC DNA]</scope>
    <source>
        <strain evidence="2">cv. Shumari</strain>
    </source>
</reference>
<organism evidence="1 2">
    <name type="scientific">Vigna angularis var. angularis</name>
    <dbReference type="NCBI Taxonomy" id="157739"/>
    <lineage>
        <taxon>Eukaryota</taxon>
        <taxon>Viridiplantae</taxon>
        <taxon>Streptophyta</taxon>
        <taxon>Embryophyta</taxon>
        <taxon>Tracheophyta</taxon>
        <taxon>Spermatophyta</taxon>
        <taxon>Magnoliopsida</taxon>
        <taxon>eudicotyledons</taxon>
        <taxon>Gunneridae</taxon>
        <taxon>Pentapetalae</taxon>
        <taxon>rosids</taxon>
        <taxon>fabids</taxon>
        <taxon>Fabales</taxon>
        <taxon>Fabaceae</taxon>
        <taxon>Papilionoideae</taxon>
        <taxon>50 kb inversion clade</taxon>
        <taxon>NPAAA clade</taxon>
        <taxon>indigoferoid/millettioid clade</taxon>
        <taxon>Phaseoleae</taxon>
        <taxon>Vigna</taxon>
    </lineage>
</organism>
<name>A0A0S3SWC1_PHAAN</name>
<accession>A0A0S3SWC1</accession>
<feature type="non-terminal residue" evidence="1">
    <location>
        <position position="1"/>
    </location>
</feature>
<dbReference type="Proteomes" id="UP000291084">
    <property type="component" value="Chromosome 9"/>
</dbReference>
<keyword evidence="2" id="KW-1185">Reference proteome</keyword>
<protein>
    <submittedName>
        <fullName evidence="1">Uncharacterized protein</fullName>
    </submittedName>
</protein>
<sequence>NVFLTCRIVLFIFPFSVVVNHRLLRRRSALEVPELHRLEYSLFSLCSLSSHTFQTLLAWLKDYPYVYNV</sequence>
<gene>
    <name evidence="1" type="primary">Vigan.09G046400</name>
    <name evidence="1" type="ORF">VIGAN_09046400</name>
</gene>
<dbReference type="EMBL" id="AP015042">
    <property type="protein sequence ID" value="BAT97107.1"/>
    <property type="molecule type" value="Genomic_DNA"/>
</dbReference>
<evidence type="ECO:0000313" key="1">
    <source>
        <dbReference type="EMBL" id="BAT97107.1"/>
    </source>
</evidence>
<evidence type="ECO:0000313" key="2">
    <source>
        <dbReference type="Proteomes" id="UP000291084"/>
    </source>
</evidence>
<proteinExistence type="predicted"/>
<dbReference type="AlphaFoldDB" id="A0A0S3SWC1"/>